<evidence type="ECO:0000259" key="2">
    <source>
        <dbReference type="Pfam" id="PF13086"/>
    </source>
</evidence>
<feature type="compositionally biased region" description="Low complexity" evidence="1">
    <location>
        <begin position="211"/>
        <end position="244"/>
    </location>
</feature>
<dbReference type="InterPro" id="IPR041677">
    <property type="entry name" value="DNA2/NAM7_AAA_11"/>
</dbReference>
<feature type="compositionally biased region" description="Polar residues" evidence="1">
    <location>
        <begin position="253"/>
        <end position="262"/>
    </location>
</feature>
<evidence type="ECO:0000256" key="1">
    <source>
        <dbReference type="SAM" id="MobiDB-lite"/>
    </source>
</evidence>
<dbReference type="InterPro" id="IPR041679">
    <property type="entry name" value="DNA2/NAM7-like_C"/>
</dbReference>
<evidence type="ECO:0000313" key="4">
    <source>
        <dbReference type="EMBL" id="KAG2375257.1"/>
    </source>
</evidence>
<feature type="compositionally biased region" description="Low complexity" evidence="1">
    <location>
        <begin position="284"/>
        <end position="309"/>
    </location>
</feature>
<dbReference type="EMBL" id="PYSW02000039">
    <property type="protein sequence ID" value="KAG2375257.1"/>
    <property type="molecule type" value="Genomic_DNA"/>
</dbReference>
<comment type="caution">
    <text evidence="4">The sequence shown here is derived from an EMBL/GenBank/DDBJ whole genome shotgun (WGS) entry which is preliminary data.</text>
</comment>
<feature type="region of interest" description="Disordered" evidence="1">
    <location>
        <begin position="1"/>
        <end position="28"/>
    </location>
</feature>
<dbReference type="PANTHER" id="PTHR10887:SF495">
    <property type="entry name" value="HELICASE SENATAXIN ISOFORM X1-RELATED"/>
    <property type="match status" value="1"/>
</dbReference>
<dbReference type="GO" id="GO:0016604">
    <property type="term" value="C:nuclear body"/>
    <property type="evidence" value="ECO:0007669"/>
    <property type="project" value="TreeGrafter"/>
</dbReference>
<organism evidence="4 5">
    <name type="scientific">Naegleria lovaniensis</name>
    <name type="common">Amoeba</name>
    <dbReference type="NCBI Taxonomy" id="51637"/>
    <lineage>
        <taxon>Eukaryota</taxon>
        <taxon>Discoba</taxon>
        <taxon>Heterolobosea</taxon>
        <taxon>Tetramitia</taxon>
        <taxon>Eutetramitia</taxon>
        <taxon>Vahlkampfiidae</taxon>
        <taxon>Naegleria</taxon>
    </lineage>
</organism>
<feature type="domain" description="DNA2/NAM7 helicase-like C-terminal" evidence="3">
    <location>
        <begin position="1034"/>
        <end position="1283"/>
    </location>
</feature>
<keyword evidence="5" id="KW-1185">Reference proteome</keyword>
<dbReference type="GO" id="GO:0001147">
    <property type="term" value="F:transcription termination site sequence-specific DNA binding"/>
    <property type="evidence" value="ECO:0007669"/>
    <property type="project" value="TreeGrafter"/>
</dbReference>
<feature type="region of interest" description="Disordered" evidence="1">
    <location>
        <begin position="277"/>
        <end position="316"/>
    </location>
</feature>
<dbReference type="Gene3D" id="3.40.50.300">
    <property type="entry name" value="P-loop containing nucleotide triphosphate hydrolases"/>
    <property type="match status" value="2"/>
</dbReference>
<feature type="region of interest" description="Disordered" evidence="1">
    <location>
        <begin position="730"/>
        <end position="771"/>
    </location>
</feature>
<dbReference type="PANTHER" id="PTHR10887">
    <property type="entry name" value="DNA2/NAM7 HELICASE FAMILY"/>
    <property type="match status" value="1"/>
</dbReference>
<proteinExistence type="predicted"/>
<feature type="compositionally biased region" description="Low complexity" evidence="1">
    <location>
        <begin position="730"/>
        <end position="767"/>
    </location>
</feature>
<name>A0AA88GCZ1_NAELO</name>
<dbReference type="Pfam" id="PF13086">
    <property type="entry name" value="AAA_11"/>
    <property type="match status" value="1"/>
</dbReference>
<dbReference type="GO" id="GO:0004386">
    <property type="term" value="F:helicase activity"/>
    <property type="evidence" value="ECO:0007669"/>
    <property type="project" value="InterPro"/>
</dbReference>
<feature type="domain" description="DNA2/NAM7 helicase helicase" evidence="2">
    <location>
        <begin position="761"/>
        <end position="965"/>
    </location>
</feature>
<feature type="region of interest" description="Disordered" evidence="1">
    <location>
        <begin position="1350"/>
        <end position="1378"/>
    </location>
</feature>
<protein>
    <submittedName>
        <fullName evidence="4">Uncharacterized protein</fullName>
    </submittedName>
</protein>
<dbReference type="GO" id="GO:0006369">
    <property type="term" value="P:termination of RNA polymerase II transcription"/>
    <property type="evidence" value="ECO:0007669"/>
    <property type="project" value="TreeGrafter"/>
</dbReference>
<evidence type="ECO:0000259" key="3">
    <source>
        <dbReference type="Pfam" id="PF13087"/>
    </source>
</evidence>
<sequence length="1378" mass="158363">MRGHPPKTHDYYSSGESGRKKYEKNHATPITESIIITTPKNNMNGHHVEDNISSLSTESEYLDCVLIPAFEEEDTHFIEQDTHFTEHDHTVDSDSDTSLEMKYILIENSDEEDDFLPNNTSDSEDDVVYITTKHVNIFNEHSDLKQVHSKDTTIHHSKDTTIHSGKPLITPRQLLNHHDIQPLHNTQLLNHHDTQPSKDSKTLQNTKIPKKPSSLTTTTTKHLSTIPSHSQPRTLLSSHSTITKTSHHDNNHMNETTNSSQKYKLPRVREERLLQVQNESSSVNTSHSNTLQNNNSSTTTMNNTIPSNTLQNNNSSKRMTSLIAPITRSSSNFIQNSEYDLRQAILEHGPFIASNNNNNSRPFITSNNNSNNNTPSTIDDSIFKKNRMNQFYNIILNMDITVDEKTKLKKAELTRQDRMNMMNQLKTIPNSFKSIEEYVNIFTPHILQECVAQIQSSINEDRMESIQAMIKDIEFKGSTCILYLSIINHSSITSNSSNNSSISSISNNSNNSNFSLLPPSIAWIEPILSHQNHQQQQHQQQHHHSFFCEVLENDFQTSKNLSIRFKDLISLRTSSKHKSCHLCVGSKWIIRKISLSTLLRQIYAVNSIGIFSLNHFISHPSNNNNNTTNINTNNNNNNTNNNHTSNNNTNQRINNIHSNNSMNHYHNIFLNPSSSPQCQSKQYPYSYKDLMNDELFKLHPKYKMFLKQTFNESQLTGIINACVNTKIPLSSQQQQQQSNSSSSRQQQPQQPLPQQQQQQPQQPLSPLVLIQGPPGTGKTTLSIGIISTLIQQRIERGEAIGKNKILVCAPSNQAVDEILKRISEKGITVMTMNTTSHDSTLNSTLNTHHSTITTYIPQMVRFGIKESIHPSVEHYYMDHLIKNRMNDQRNDRMDSTTMNHYTMNQLEFEIKQSIMKSVEIIFVTLSSSGFDKYFNLNISESISHIIIDECCQCVEPELLIPLCYLSNNNINTSNNYNNYSNINTSNNYNNYSNNNYGNNRNKNIEIPNHQKIILIGDPCQLPATIIGNSRDYNYSRSLMERFMNEGYPAIMLNVQHRMHPKICEFPSQCFYGGKLTSHESLNDHPIGKEYQEIMREMNHDDRNEWNGKKTTLIDSIPPIQCYDLLYSREDSHNTTSVRNVFEAQFISYLYYKMIHLKMKKLMKNPKYDRNDETHCMLPSQLLANFEKNIGIITPYKQQVNEIRKCINTIPTTTRRMDTTKHLTNGENNSTDINTIDGFQGREKDVILLSCVRSEGLGFLTDYRRMNVAITRAKHGLIVVCNSKQLNNSPLWREFIAHAQQNGYYHAVTQPPKDIEKIQREVQFELRKLLTTYGSNTRIVQDEMALIDNSHKRKDYDQRDLDSIGMAQHQDSQQKKKRK</sequence>
<dbReference type="InterPro" id="IPR027417">
    <property type="entry name" value="P-loop_NTPase"/>
</dbReference>
<dbReference type="GeneID" id="68102334"/>
<dbReference type="InterPro" id="IPR047187">
    <property type="entry name" value="SF1_C_Upf1"/>
</dbReference>
<feature type="compositionally biased region" description="Basic and acidic residues" evidence="1">
    <location>
        <begin position="17"/>
        <end position="26"/>
    </location>
</feature>
<dbReference type="Proteomes" id="UP000816034">
    <property type="component" value="Unassembled WGS sequence"/>
</dbReference>
<feature type="region of interest" description="Disordered" evidence="1">
    <location>
        <begin position="190"/>
        <end position="265"/>
    </location>
</feature>
<accession>A0AA88GCZ1</accession>
<dbReference type="SUPFAM" id="SSF52540">
    <property type="entry name" value="P-loop containing nucleoside triphosphate hydrolases"/>
    <property type="match status" value="1"/>
</dbReference>
<feature type="compositionally biased region" description="Basic and acidic residues" evidence="1">
    <location>
        <begin position="190"/>
        <end position="201"/>
    </location>
</feature>
<dbReference type="CDD" id="cd18808">
    <property type="entry name" value="SF1_C_Upf1"/>
    <property type="match status" value="1"/>
</dbReference>
<feature type="region of interest" description="Disordered" evidence="1">
    <location>
        <begin position="624"/>
        <end position="646"/>
    </location>
</feature>
<reference evidence="4 5" key="1">
    <citation type="journal article" date="2018" name="BMC Genomics">
        <title>The genome of Naegleria lovaniensis, the basis for a comparative approach to unravel pathogenicity factors of the human pathogenic amoeba N. fowleri.</title>
        <authorList>
            <person name="Liechti N."/>
            <person name="Schurch N."/>
            <person name="Bruggmann R."/>
            <person name="Wittwer M."/>
        </authorList>
    </citation>
    <scope>NUCLEOTIDE SEQUENCE [LARGE SCALE GENOMIC DNA]</scope>
    <source>
        <strain evidence="4 5">ATCC 30569</strain>
    </source>
</reference>
<dbReference type="Pfam" id="PF13087">
    <property type="entry name" value="AAA_12"/>
    <property type="match status" value="1"/>
</dbReference>
<dbReference type="RefSeq" id="XP_044544431.1">
    <property type="nucleotide sequence ID" value="XM_044700116.1"/>
</dbReference>
<gene>
    <name evidence="4" type="ORF">C9374_009880</name>
</gene>
<evidence type="ECO:0000313" key="5">
    <source>
        <dbReference type="Proteomes" id="UP000816034"/>
    </source>
</evidence>
<dbReference type="InterPro" id="IPR045055">
    <property type="entry name" value="DNA2/NAM7-like"/>
</dbReference>